<comment type="caution">
    <text evidence="2">The sequence shown here is derived from an EMBL/GenBank/DDBJ whole genome shotgun (WGS) entry which is preliminary data.</text>
</comment>
<dbReference type="Proteomes" id="UP000195570">
    <property type="component" value="Unassembled WGS sequence"/>
</dbReference>
<dbReference type="EMBL" id="CZPT02000053">
    <property type="protein sequence ID" value="SCU64393.1"/>
    <property type="molecule type" value="Genomic_DNA"/>
</dbReference>
<proteinExistence type="predicted"/>
<evidence type="ECO:0000313" key="3">
    <source>
        <dbReference type="Proteomes" id="UP000195570"/>
    </source>
</evidence>
<keyword evidence="3" id="KW-1185">Reference proteome</keyword>
<sequence>MSEDGSDVSVQSFRVGDRKKPVTSNVPADCQVNGEQKNGKSRRALREEERRKRKEGHLTDISLDEISVRRGNVYDFYVPGVIFCVRGTYSQFDALEGKARHLLPPLTGDCCQTFSTVAAVTLSSLGFAVMMQDCSDVSTVNYLLYISAWLHQLSAPAWPQQKARPTISDLNACLRLHEFFPSRVNSDEFEVLFYNQYERAKSLVDQLCRPYLKRSRRTNESNPVCGYVIASGDYTVSIFSLPHDTRNRDDSPYVEAWTLCLCDSHGTQPWAGNKASITSLALGVKRPCATATRGILPKEEGLAHFALILFALLEDHRAMGANVRHTPYMTWSPVRRERMTATSAEELRGIIDNKWLPAVLENEVIARAATKHKFTPRPCFMGFTSSRVEAASIGLAGAGKDGVKA</sequence>
<dbReference type="VEuPathDB" id="TriTrypDB:TEOVI_000789200"/>
<protein>
    <submittedName>
        <fullName evidence="2">Uncharacterized protein</fullName>
    </submittedName>
</protein>
<dbReference type="AlphaFoldDB" id="A0A1G4HYY2"/>
<gene>
    <name evidence="2" type="ORF">TEOVI_000789200</name>
</gene>
<accession>A0A1G4HYY2</accession>
<feature type="region of interest" description="Disordered" evidence="1">
    <location>
        <begin position="1"/>
        <end position="54"/>
    </location>
</feature>
<dbReference type="RefSeq" id="XP_067076169.1">
    <property type="nucleotide sequence ID" value="XM_067220068.1"/>
</dbReference>
<evidence type="ECO:0000256" key="1">
    <source>
        <dbReference type="SAM" id="MobiDB-lite"/>
    </source>
</evidence>
<dbReference type="GeneID" id="92381826"/>
<evidence type="ECO:0000313" key="2">
    <source>
        <dbReference type="EMBL" id="SCU64393.1"/>
    </source>
</evidence>
<reference evidence="2" key="1">
    <citation type="submission" date="2016-09" db="EMBL/GenBank/DDBJ databases">
        <authorList>
            <person name="Hebert L."/>
            <person name="Moumen B."/>
        </authorList>
    </citation>
    <scope>NUCLEOTIDE SEQUENCE [LARGE SCALE GENOMIC DNA]</scope>
    <source>
        <strain evidence="2">OVI</strain>
    </source>
</reference>
<organism evidence="2 3">
    <name type="scientific">Trypanosoma equiperdum</name>
    <dbReference type="NCBI Taxonomy" id="5694"/>
    <lineage>
        <taxon>Eukaryota</taxon>
        <taxon>Discoba</taxon>
        <taxon>Euglenozoa</taxon>
        <taxon>Kinetoplastea</taxon>
        <taxon>Metakinetoplastina</taxon>
        <taxon>Trypanosomatida</taxon>
        <taxon>Trypanosomatidae</taxon>
        <taxon>Trypanosoma</taxon>
    </lineage>
</organism>
<name>A0A1G4HYY2_TRYEQ</name>